<accession>A0AAN9UEB9</accession>
<comment type="caution">
    <text evidence="11">The sequence shown here is derived from an EMBL/GenBank/DDBJ whole genome shotgun (WGS) entry which is preliminary data.</text>
</comment>
<keyword evidence="7" id="KW-0539">Nucleus</keyword>
<dbReference type="GO" id="GO:0006357">
    <property type="term" value="P:regulation of transcription by RNA polymerase II"/>
    <property type="evidence" value="ECO:0007669"/>
    <property type="project" value="TreeGrafter"/>
</dbReference>
<evidence type="ECO:0000256" key="4">
    <source>
        <dbReference type="ARBA" id="ARBA00022833"/>
    </source>
</evidence>
<evidence type="ECO:0000313" key="12">
    <source>
        <dbReference type="Proteomes" id="UP001320420"/>
    </source>
</evidence>
<proteinExistence type="predicted"/>
<evidence type="ECO:0000256" key="6">
    <source>
        <dbReference type="ARBA" id="ARBA00023163"/>
    </source>
</evidence>
<keyword evidence="6" id="KW-0804">Transcription</keyword>
<keyword evidence="4" id="KW-0862">Zinc</keyword>
<comment type="subcellular location">
    <subcellularLocation>
        <location evidence="1">Nucleus</location>
    </subcellularLocation>
</comment>
<dbReference type="PROSITE" id="PS50157">
    <property type="entry name" value="ZINC_FINGER_C2H2_2"/>
    <property type="match status" value="1"/>
</dbReference>
<dbReference type="PROSITE" id="PS00028">
    <property type="entry name" value="ZINC_FINGER_C2H2_1"/>
    <property type="match status" value="1"/>
</dbReference>
<dbReference type="PANTHER" id="PTHR46179:SF13">
    <property type="entry name" value="C2H2-TYPE DOMAIN-CONTAINING PROTEIN"/>
    <property type="match status" value="1"/>
</dbReference>
<evidence type="ECO:0000256" key="8">
    <source>
        <dbReference type="PROSITE-ProRule" id="PRU00042"/>
    </source>
</evidence>
<organism evidence="11 12">
    <name type="scientific">Diatrype stigma</name>
    <dbReference type="NCBI Taxonomy" id="117547"/>
    <lineage>
        <taxon>Eukaryota</taxon>
        <taxon>Fungi</taxon>
        <taxon>Dikarya</taxon>
        <taxon>Ascomycota</taxon>
        <taxon>Pezizomycotina</taxon>
        <taxon>Sordariomycetes</taxon>
        <taxon>Xylariomycetidae</taxon>
        <taxon>Xylariales</taxon>
        <taxon>Diatrypaceae</taxon>
        <taxon>Diatrype</taxon>
    </lineage>
</organism>
<keyword evidence="5" id="KW-0805">Transcription regulation</keyword>
<feature type="domain" description="C2H2-type" evidence="10">
    <location>
        <begin position="445"/>
        <end position="474"/>
    </location>
</feature>
<sequence>MSFSNPRRTPAARQDSDATNGLRLKTNLALRKGATFHSPTTPPASPPTSTFKVPSLPRRSQTNLDDVVDAHRRRAAMTIGHIEDTLATTNTDSASRRSFRDNSLPVPRGVLGHTILDDTMAPKASPAEAETGHRVLRSRGRSSRHHESDSGLGSSIASLTQKKEATPSAATAITRSAQASKTEDIPRLSARAINRIHEHTLGPLLEKRSLKEFRPIVLDCPRRIQENQIVCLRDLEKTLIFMAPVSQMVKDPGVWGVTYQALCLKEKAKTAELYLDFCLTSIRCIQATVEYLTDREQTRPHDRPYNHGYFIDLVEQIRQHAQQMKEARDKQESGEALDEMDYDPYDAQSCPSGFTSANKEHRTEEVKLMGGLTKNGRPAELVRVKKNGKAISIRTGEPIEDYEDETKGPIRFKRSKSEEAEDEDEIMRSMARRKKNATPEELAPKKCKEPGCNKEFKRPCDLTKHEKTHSRPWKCPIPTCKYHEYGWPTEKEMDRHVNDKHSAAPPMYECHYKPCPYKSKRESNCKQHMEKAHGWEYKRTKSNGSSKKGESKPGDSAKATPLINNLPTPSSDHTHPAMTPPEDNTFLYNPHDFPAYPSSEEFNANIPLFEPQMYDSELQLDFTPDLSGDDLSPIDNPTPSTDAGQFNNAYHELSPEFTGQFEDIYGAHVQMPTPPNQIYNKAGLDAFPNFVSEAGQQPTAAHISPVGQGNAMLFTPNSMADSLGDEGFVDDFPSNCPFSGGDDFLLFPPNGMNSKQEDFDNLFGSGSVPSLAGNYTQPSSQDFNLDYSESMDWTSSEFQGFPQQP</sequence>
<feature type="region of interest" description="Disordered" evidence="9">
    <location>
        <begin position="1"/>
        <end position="65"/>
    </location>
</feature>
<dbReference type="SMART" id="SM00355">
    <property type="entry name" value="ZnF_C2H2"/>
    <property type="match status" value="3"/>
</dbReference>
<dbReference type="AlphaFoldDB" id="A0AAN9UEB9"/>
<evidence type="ECO:0000256" key="1">
    <source>
        <dbReference type="ARBA" id="ARBA00004123"/>
    </source>
</evidence>
<reference evidence="11 12" key="1">
    <citation type="submission" date="2024-02" db="EMBL/GenBank/DDBJ databases">
        <title>De novo assembly and annotation of 12 fungi associated with fruit tree decline syndrome in Ontario, Canada.</title>
        <authorList>
            <person name="Sulman M."/>
            <person name="Ellouze W."/>
            <person name="Ilyukhin E."/>
        </authorList>
    </citation>
    <scope>NUCLEOTIDE SEQUENCE [LARGE SCALE GENOMIC DNA]</scope>
    <source>
        <strain evidence="11 12">M11/M66-122</strain>
    </source>
</reference>
<feature type="region of interest" description="Disordered" evidence="9">
    <location>
        <begin position="536"/>
        <end position="579"/>
    </location>
</feature>
<evidence type="ECO:0000256" key="7">
    <source>
        <dbReference type="ARBA" id="ARBA00023242"/>
    </source>
</evidence>
<dbReference type="GO" id="GO:0005634">
    <property type="term" value="C:nucleus"/>
    <property type="evidence" value="ECO:0007669"/>
    <property type="project" value="UniProtKB-SubCell"/>
</dbReference>
<feature type="compositionally biased region" description="Basic residues" evidence="9">
    <location>
        <begin position="134"/>
        <end position="144"/>
    </location>
</feature>
<protein>
    <recommendedName>
        <fullName evidence="10">C2H2-type domain-containing protein</fullName>
    </recommendedName>
</protein>
<evidence type="ECO:0000313" key="11">
    <source>
        <dbReference type="EMBL" id="KAK7746197.1"/>
    </source>
</evidence>
<dbReference type="InterPro" id="IPR013087">
    <property type="entry name" value="Znf_C2H2_type"/>
</dbReference>
<dbReference type="InterPro" id="IPR036236">
    <property type="entry name" value="Znf_C2H2_sf"/>
</dbReference>
<dbReference type="EMBL" id="JAKJXP020000100">
    <property type="protein sequence ID" value="KAK7746197.1"/>
    <property type="molecule type" value="Genomic_DNA"/>
</dbReference>
<evidence type="ECO:0000256" key="2">
    <source>
        <dbReference type="ARBA" id="ARBA00022723"/>
    </source>
</evidence>
<feature type="region of interest" description="Disordered" evidence="9">
    <location>
        <begin position="87"/>
        <end position="181"/>
    </location>
</feature>
<evidence type="ECO:0000256" key="3">
    <source>
        <dbReference type="ARBA" id="ARBA00022771"/>
    </source>
</evidence>
<dbReference type="SUPFAM" id="SSF57667">
    <property type="entry name" value="beta-beta-alpha zinc fingers"/>
    <property type="match status" value="1"/>
</dbReference>
<dbReference type="Gene3D" id="3.30.160.60">
    <property type="entry name" value="Classic Zinc Finger"/>
    <property type="match status" value="1"/>
</dbReference>
<evidence type="ECO:0000256" key="5">
    <source>
        <dbReference type="ARBA" id="ARBA00023015"/>
    </source>
</evidence>
<gene>
    <name evidence="11" type="ORF">SLS62_009487</name>
</gene>
<keyword evidence="12" id="KW-1185">Reference proteome</keyword>
<evidence type="ECO:0000256" key="9">
    <source>
        <dbReference type="SAM" id="MobiDB-lite"/>
    </source>
</evidence>
<keyword evidence="3 8" id="KW-0863">Zinc-finger</keyword>
<dbReference type="PANTHER" id="PTHR46179">
    <property type="entry name" value="ZINC FINGER PROTEIN"/>
    <property type="match status" value="1"/>
</dbReference>
<feature type="compositionally biased region" description="Polar residues" evidence="9">
    <location>
        <begin position="168"/>
        <end position="180"/>
    </location>
</feature>
<dbReference type="InterPro" id="IPR051061">
    <property type="entry name" value="Zinc_finger_trans_reg"/>
</dbReference>
<evidence type="ECO:0000259" key="10">
    <source>
        <dbReference type="PROSITE" id="PS50157"/>
    </source>
</evidence>
<dbReference type="GO" id="GO:0008270">
    <property type="term" value="F:zinc ion binding"/>
    <property type="evidence" value="ECO:0007669"/>
    <property type="project" value="UniProtKB-KW"/>
</dbReference>
<keyword evidence="2" id="KW-0479">Metal-binding</keyword>
<name>A0AAN9UEB9_9PEZI</name>
<dbReference type="Proteomes" id="UP001320420">
    <property type="component" value="Unassembled WGS sequence"/>
</dbReference>
<feature type="compositionally biased region" description="Polar residues" evidence="9">
    <location>
        <begin position="562"/>
        <end position="571"/>
    </location>
</feature>